<feature type="compositionally biased region" description="Acidic residues" evidence="5">
    <location>
        <begin position="199"/>
        <end position="209"/>
    </location>
</feature>
<feature type="signal peptide" evidence="6">
    <location>
        <begin position="1"/>
        <end position="20"/>
    </location>
</feature>
<reference evidence="7 8" key="1">
    <citation type="submission" date="2017-06" db="EMBL/GenBank/DDBJ databases">
        <title>Ant-infecting Ophiocordyceps genomes reveal a high diversity of potential behavioral manipulation genes and a possible major role for enterotoxins.</title>
        <authorList>
            <person name="De Bekker C."/>
            <person name="Evans H.C."/>
            <person name="Brachmann A."/>
            <person name="Hughes D.P."/>
        </authorList>
    </citation>
    <scope>NUCLEOTIDE SEQUENCE [LARGE SCALE GENOMIC DNA]</scope>
    <source>
        <strain evidence="7 8">Map64</strain>
    </source>
</reference>
<keyword evidence="2 6" id="KW-0732">Signal</keyword>
<comment type="caution">
    <text evidence="7">The sequence shown here is derived from an EMBL/GenBank/DDBJ whole genome shotgun (WGS) entry which is preliminary data.</text>
</comment>
<dbReference type="GO" id="GO:0090729">
    <property type="term" value="F:toxin activity"/>
    <property type="evidence" value="ECO:0007669"/>
    <property type="project" value="UniProtKB-KW"/>
</dbReference>
<evidence type="ECO:0000256" key="6">
    <source>
        <dbReference type="SAM" id="SignalP"/>
    </source>
</evidence>
<dbReference type="STRING" id="1399860.A0A2C5XXT5"/>
<evidence type="ECO:0000256" key="2">
    <source>
        <dbReference type="ARBA" id="ARBA00022729"/>
    </source>
</evidence>
<accession>A0A2C5XXT5</accession>
<keyword evidence="1" id="KW-0800">Toxin</keyword>
<dbReference type="Pfam" id="PF01375">
    <property type="entry name" value="Enterotoxin_a"/>
    <property type="match status" value="1"/>
</dbReference>
<keyword evidence="8" id="KW-1185">Reference proteome</keyword>
<keyword evidence="4" id="KW-1015">Disulfide bond</keyword>
<evidence type="ECO:0000313" key="7">
    <source>
        <dbReference type="EMBL" id="PHH61267.1"/>
    </source>
</evidence>
<evidence type="ECO:0000256" key="1">
    <source>
        <dbReference type="ARBA" id="ARBA00022656"/>
    </source>
</evidence>
<dbReference type="OrthoDB" id="4922995at2759"/>
<dbReference type="InterPro" id="IPR001144">
    <property type="entry name" value="Enterotoxin_A"/>
</dbReference>
<organism evidence="7 8">
    <name type="scientific">Ophiocordyceps australis</name>
    <dbReference type="NCBI Taxonomy" id="1399860"/>
    <lineage>
        <taxon>Eukaryota</taxon>
        <taxon>Fungi</taxon>
        <taxon>Dikarya</taxon>
        <taxon>Ascomycota</taxon>
        <taxon>Pezizomycotina</taxon>
        <taxon>Sordariomycetes</taxon>
        <taxon>Hypocreomycetidae</taxon>
        <taxon>Hypocreales</taxon>
        <taxon>Ophiocordycipitaceae</taxon>
        <taxon>Ophiocordyceps</taxon>
    </lineage>
</organism>
<gene>
    <name evidence="7" type="ORF">CDD81_645</name>
</gene>
<evidence type="ECO:0000256" key="4">
    <source>
        <dbReference type="ARBA" id="ARBA00023157"/>
    </source>
</evidence>
<dbReference type="Proteomes" id="UP000226192">
    <property type="component" value="Unassembled WGS sequence"/>
</dbReference>
<sequence length="671" mass="75310">MRWASIILSAACMWLDVSLAEPQLSRRTPPNVVGEFVWRSDARSPREIRGAGGFRPWGENWHRNEAAFVVARHYLAGPAGCGIERDVAARPFLTAFVSLARDREVSEQYRHGHQGGGTWLYEIRATPNMFDAQLADDEIVALGGVHWRQIRRYALMNVTEGTETYTWHYNPDYDRELYETSEHAGSCVVETEVPPGLDDYWDPDEMDAEDTTRDDTDASGSDEEEEEHGRERYPRLGSAVTHMSGSIMEALFGDFPPVFRRYEPRDDIPGPRGANAPVELVTSEQVWRELDFWATITPDQMRRAFPDYDEMLQDLLNQLDQSFCASGSSRQRLRARTNETPNNACCKKLSNIRRVVVMQQRKTKIRHKGFLSPVKILLYGDYLWPQEAKAMGGFLPPLESPLTPLYMSDGDAPDTQPLDVDWPTKALSMHLLFGDAAHSAALKAADETEGFHGIVYAVHATPNMVLNSKDAMAVGGIRWEQVLGWVQVPLNYTPPRTNKTERGDLKEHFVKALTEMKHSGLFQENKDYNHTFDRYSASKEALLLATPRPEQFLDKHGKAIGWRGKFPLFEPAQNITAHESHQAKTANRVAPAHEPDFWQRVGTFFKAHALAIALMPVVAVASVIPVVGEIADVAEVAALSEGAVEGMEVLEAAEEGYEVTPLLQGIKLKVE</sequence>
<feature type="region of interest" description="Disordered" evidence="5">
    <location>
        <begin position="192"/>
        <end position="237"/>
    </location>
</feature>
<keyword evidence="3" id="KW-0843">Virulence</keyword>
<feature type="chain" id="PRO_5013107003" evidence="6">
    <location>
        <begin position="21"/>
        <end position="671"/>
    </location>
</feature>
<dbReference type="EMBL" id="NJET01000110">
    <property type="protein sequence ID" value="PHH61267.1"/>
    <property type="molecule type" value="Genomic_DNA"/>
</dbReference>
<name>A0A2C5XXT5_9HYPO</name>
<protein>
    <submittedName>
        <fullName evidence="7">Putative enterotoxin</fullName>
    </submittedName>
</protein>
<evidence type="ECO:0000256" key="3">
    <source>
        <dbReference type="ARBA" id="ARBA00023026"/>
    </source>
</evidence>
<evidence type="ECO:0000256" key="5">
    <source>
        <dbReference type="SAM" id="MobiDB-lite"/>
    </source>
</evidence>
<dbReference type="AlphaFoldDB" id="A0A2C5XXT5"/>
<proteinExistence type="predicted"/>
<dbReference type="Gene3D" id="3.90.210.10">
    <property type="entry name" value="Heat-Labile Enterotoxin, subunit A"/>
    <property type="match status" value="2"/>
</dbReference>
<evidence type="ECO:0000313" key="8">
    <source>
        <dbReference type="Proteomes" id="UP000226192"/>
    </source>
</evidence>
<dbReference type="SUPFAM" id="SSF56399">
    <property type="entry name" value="ADP-ribosylation"/>
    <property type="match status" value="1"/>
</dbReference>